<evidence type="ECO:0000256" key="3">
    <source>
        <dbReference type="ARBA" id="ARBA00022525"/>
    </source>
</evidence>
<organism evidence="18 19">
    <name type="scientific">Meganyctiphanes norvegica</name>
    <name type="common">Northern krill</name>
    <name type="synonym">Thysanopoda norvegica</name>
    <dbReference type="NCBI Taxonomy" id="48144"/>
    <lineage>
        <taxon>Eukaryota</taxon>
        <taxon>Metazoa</taxon>
        <taxon>Ecdysozoa</taxon>
        <taxon>Arthropoda</taxon>
        <taxon>Crustacea</taxon>
        <taxon>Multicrustacea</taxon>
        <taxon>Malacostraca</taxon>
        <taxon>Eumalacostraca</taxon>
        <taxon>Eucarida</taxon>
        <taxon>Euphausiacea</taxon>
        <taxon>Euphausiidae</taxon>
        <taxon>Meganyctiphanes</taxon>
    </lineage>
</organism>
<feature type="domain" description="EGF-like" evidence="17">
    <location>
        <begin position="770"/>
        <end position="781"/>
    </location>
</feature>
<dbReference type="Proteomes" id="UP001497623">
    <property type="component" value="Unassembled WGS sequence"/>
</dbReference>
<accession>A0AAV2PKQ9</accession>
<dbReference type="GO" id="GO:0007155">
    <property type="term" value="P:cell adhesion"/>
    <property type="evidence" value="ECO:0007669"/>
    <property type="project" value="UniProtKB-KW"/>
</dbReference>
<dbReference type="SMART" id="SM00181">
    <property type="entry name" value="EGF"/>
    <property type="match status" value="3"/>
</dbReference>
<feature type="non-terminal residue" evidence="18">
    <location>
        <position position="1"/>
    </location>
</feature>
<dbReference type="GO" id="GO:0001764">
    <property type="term" value="P:neuron migration"/>
    <property type="evidence" value="ECO:0007669"/>
    <property type="project" value="InterPro"/>
</dbReference>
<dbReference type="Gene3D" id="2.60.120.260">
    <property type="entry name" value="Galactose-binding domain-like"/>
    <property type="match status" value="6"/>
</dbReference>
<evidence type="ECO:0000256" key="15">
    <source>
        <dbReference type="ARBA" id="ARBA00046064"/>
    </source>
</evidence>
<comment type="similarity">
    <text evidence="12">Belongs to the reelin family.</text>
</comment>
<evidence type="ECO:0000259" key="16">
    <source>
        <dbReference type="PROSITE" id="PS00022"/>
    </source>
</evidence>
<feature type="non-terminal residue" evidence="18">
    <location>
        <position position="971"/>
    </location>
</feature>
<dbReference type="Pfam" id="PF21471">
    <property type="entry name" value="Reelin_subrepeat-B"/>
    <property type="match status" value="5"/>
</dbReference>
<evidence type="ECO:0000256" key="6">
    <source>
        <dbReference type="ARBA" id="ARBA00022723"/>
    </source>
</evidence>
<evidence type="ECO:0000256" key="12">
    <source>
        <dbReference type="ARBA" id="ARBA00023773"/>
    </source>
</evidence>
<evidence type="ECO:0000313" key="19">
    <source>
        <dbReference type="Proteomes" id="UP001497623"/>
    </source>
</evidence>
<keyword evidence="19" id="KW-1185">Reference proteome</keyword>
<evidence type="ECO:0000256" key="8">
    <source>
        <dbReference type="ARBA" id="ARBA00022825"/>
    </source>
</evidence>
<feature type="domain" description="EGF-like" evidence="16 17">
    <location>
        <begin position="398"/>
        <end position="409"/>
    </location>
</feature>
<evidence type="ECO:0000313" key="18">
    <source>
        <dbReference type="EMBL" id="CAL4060999.1"/>
    </source>
</evidence>
<dbReference type="EMBL" id="CAXKWB010000490">
    <property type="protein sequence ID" value="CAL4060999.1"/>
    <property type="molecule type" value="Genomic_DNA"/>
</dbReference>
<dbReference type="PANTHER" id="PTHR11841:SF1">
    <property type="entry name" value="REELIN"/>
    <property type="match status" value="1"/>
</dbReference>
<reference evidence="18 19" key="1">
    <citation type="submission" date="2024-05" db="EMBL/GenBank/DDBJ databases">
        <authorList>
            <person name="Wallberg A."/>
        </authorList>
    </citation>
    <scope>NUCLEOTIDE SEQUENCE [LARGE SCALE GENOMIC DNA]</scope>
</reference>
<dbReference type="GO" id="GO:0046872">
    <property type="term" value="F:metal ion binding"/>
    <property type="evidence" value="ECO:0007669"/>
    <property type="project" value="UniProtKB-KW"/>
</dbReference>
<keyword evidence="8" id="KW-0720">Serine protease</keyword>
<evidence type="ECO:0000256" key="5">
    <source>
        <dbReference type="ARBA" id="ARBA00022670"/>
    </source>
</evidence>
<evidence type="ECO:0000256" key="1">
    <source>
        <dbReference type="ARBA" id="ARBA00004498"/>
    </source>
</evidence>
<keyword evidence="4" id="KW-0272">Extracellular matrix</keyword>
<dbReference type="InterPro" id="IPR000742">
    <property type="entry name" value="EGF"/>
</dbReference>
<dbReference type="InterPro" id="IPR034968">
    <property type="entry name" value="Reelin"/>
</dbReference>
<evidence type="ECO:0000256" key="13">
    <source>
        <dbReference type="ARBA" id="ARBA00023900"/>
    </source>
</evidence>
<comment type="caution">
    <text evidence="18">The sequence shown here is derived from an EMBL/GenBank/DDBJ whole genome shotgun (WGS) entry which is preliminary data.</text>
</comment>
<keyword evidence="6" id="KW-0479">Metal-binding</keyword>
<keyword evidence="9" id="KW-0862">Zinc</keyword>
<proteinExistence type="inferred from homology"/>
<keyword evidence="11" id="KW-0130">Cell adhesion</keyword>
<evidence type="ECO:0000256" key="10">
    <source>
        <dbReference type="ARBA" id="ARBA00022837"/>
    </source>
</evidence>
<comment type="subcellular location">
    <subcellularLocation>
        <location evidence="1">Secreted</location>
        <location evidence="1">Extracellular space</location>
        <location evidence="1">Extracellular matrix</location>
    </subcellularLocation>
</comment>
<keyword evidence="10" id="KW-0106">Calcium</keyword>
<dbReference type="PANTHER" id="PTHR11841">
    <property type="entry name" value="REELIN"/>
    <property type="match status" value="1"/>
</dbReference>
<keyword evidence="7" id="KW-0378">Hydrolase</keyword>
<evidence type="ECO:0000256" key="2">
    <source>
        <dbReference type="ARBA" id="ARBA00022473"/>
    </source>
</evidence>
<dbReference type="GO" id="GO:0008236">
    <property type="term" value="F:serine-type peptidase activity"/>
    <property type="evidence" value="ECO:0007669"/>
    <property type="project" value="UniProtKB-KW"/>
</dbReference>
<name>A0AAV2PKQ9_MEGNR</name>
<sequence>RVRWIQRQPWQHQQTWAISHVYIGDECKGKCSARGWCNSGLCRCEEDWTGSFCEKPKHPLQEFIADEFIEETSPNKWRKVVGGQVTDQCGPITGGKALHFYSGCNRYLETVDLDLREALFVQFMLRTGCIDTLHNIPEDVGGDRSILVQGSCDAGITWITIRKLMLIYIEPEYIWLRLPNTLQCEGGRIRWWQPKGGDRGEFDWALDSVVVGGKVDPPDNITYTDPEDIKHPLWLQNYNSKQGEYCDFNETVNVFLSTPSEAAVLQTTDVQITGNHSINFLISIGCDAAWINNIQPVRLEYSVDFGYNWQLVQEMCVPGNISCNEYEDPSIFYAPLKSARFVYPLDNIGPAKYVRFRWYQSPNADVTASHKWSLRDVYIGSSCTMNCLGRGSCIDAVCYCDDGYAGKYCQILTQDNIPYLRDTFTKNDLHPDWLRAQGLLLSSGCGSLEEPPTATFQGTNTRVITTKPIDTRSGRFVLFTAQIGSPHGNGICRPSTDRHDNVFLQYSIDGDNYLYLLRRCSYTLPWPSPTQPCPGLARLAKTNGDINFGFWQPRLIPNPPAWSIDNVFIGGSEISSPQIIDKFDEEDPGISEWLFAPHSEFHHDFCSSGRNVTSLVWGADSPGFRAITTQELIIQEGHILQFKILSGCGPESFECGVSTPVRLEYSRVGGVPGWDLVQDSCYPGSSPDPDCLPYVFHKKSTFTPDTHGKWTRVTLPLPEKTWGSTTKLRWVQHVPVHSGHVTPWSLDDVYVGEPCPDYCRGHGSCIQGRCQCDAGYYDDSCDPHPIYAEPLPTSLIDGFEGGIGVNWALVTGGGVGMGCNSMAPYGHGKHLYFNGCGMRQAVTVALDTRRTSKLVFIARLGSHDNSPSCRMDLSDPQRALDKGVVLQYSNNNGITWETIHVMDPTDFKKARRVAYSLPSEARGYGVQLRWWQPDHDGANTDHWAIDNVEVVLAQRKDTSKYQAHTLHNSEL</sequence>
<evidence type="ECO:0000256" key="9">
    <source>
        <dbReference type="ARBA" id="ARBA00022833"/>
    </source>
</evidence>
<keyword evidence="3" id="KW-0964">Secreted</keyword>
<dbReference type="GO" id="GO:0070325">
    <property type="term" value="F:lipoprotein particle receptor binding"/>
    <property type="evidence" value="ECO:0007669"/>
    <property type="project" value="InterPro"/>
</dbReference>
<comment type="function">
    <text evidence="15">Extracellular matrix serine protease secreted by pioneer neurons that plays a role in layering of neurons in the cerebral cortex and cerebellum by coordinating cell positioning during neurodevelopment. Regulates microtubule function in neurons and neuronal migration. Binding to the extracellular domains of lipoprotein receptors VLDLR and LRP8/APOER2 induces tyrosine phosphorylation of DAB1 and modulation of TAU phosphorylation. Affects migration of sympathetic preganglionic neurons in the spinal cord, where it seems to act as a barrier to neuronal migration. Enzymatic activity is important for the modulation of cell adhesion.</text>
</comment>
<feature type="domain" description="EGF-like" evidence="16">
    <location>
        <begin position="42"/>
        <end position="53"/>
    </location>
</feature>
<evidence type="ECO:0000256" key="11">
    <source>
        <dbReference type="ARBA" id="ARBA00022889"/>
    </source>
</evidence>
<dbReference type="GO" id="GO:0007417">
    <property type="term" value="P:central nervous system development"/>
    <property type="evidence" value="ECO:0007669"/>
    <property type="project" value="InterPro"/>
</dbReference>
<evidence type="ECO:0000256" key="14">
    <source>
        <dbReference type="ARBA" id="ARBA00044961"/>
    </source>
</evidence>
<evidence type="ECO:0000256" key="7">
    <source>
        <dbReference type="ARBA" id="ARBA00022801"/>
    </source>
</evidence>
<keyword evidence="5" id="KW-0645">Protease</keyword>
<dbReference type="InterPro" id="IPR049419">
    <property type="entry name" value="Reelin_subrepeat-B"/>
</dbReference>
<keyword evidence="2" id="KW-0217">Developmental protein</keyword>
<protein>
    <recommendedName>
        <fullName evidence="13">Reelin</fullName>
    </recommendedName>
</protein>
<dbReference type="PROSITE" id="PS01186">
    <property type="entry name" value="EGF_2"/>
    <property type="match status" value="2"/>
</dbReference>
<dbReference type="GO" id="GO:0006508">
    <property type="term" value="P:proteolysis"/>
    <property type="evidence" value="ECO:0007669"/>
    <property type="project" value="UniProtKB-KW"/>
</dbReference>
<evidence type="ECO:0000259" key="17">
    <source>
        <dbReference type="PROSITE" id="PS01186"/>
    </source>
</evidence>
<evidence type="ECO:0000256" key="4">
    <source>
        <dbReference type="ARBA" id="ARBA00022530"/>
    </source>
</evidence>
<dbReference type="AlphaFoldDB" id="A0AAV2PKQ9"/>
<gene>
    <name evidence="18" type="ORF">MNOR_LOCUS1749</name>
</gene>
<dbReference type="PROSITE" id="PS00022">
    <property type="entry name" value="EGF_1"/>
    <property type="match status" value="2"/>
</dbReference>
<comment type="subunit">
    <text evidence="14">Oligomer of disulfide-linked homodimers.</text>
</comment>